<comment type="subunit">
    <text evidence="7">Tetramer of two alpha and two beta chains.</text>
</comment>
<dbReference type="Proteomes" id="UP000070544">
    <property type="component" value="Unassembled WGS sequence"/>
</dbReference>
<proteinExistence type="inferred from homology"/>
<comment type="subcellular location">
    <subcellularLocation>
        <location evidence="1 7">Nucleus</location>
    </subcellularLocation>
</comment>
<dbReference type="AlphaFoldDB" id="A0A139APF8"/>
<dbReference type="InterPro" id="IPR054600">
    <property type="entry name" value="TFA2_E-tether"/>
</dbReference>
<dbReference type="GO" id="GO:0003677">
    <property type="term" value="F:DNA binding"/>
    <property type="evidence" value="ECO:0007669"/>
    <property type="project" value="UniProtKB-UniRule"/>
</dbReference>
<feature type="region of interest" description="Disordered" evidence="8">
    <location>
        <begin position="1"/>
        <end position="66"/>
    </location>
</feature>
<feature type="domain" description="TFIIE beta" evidence="9">
    <location>
        <begin position="72"/>
        <end position="149"/>
    </location>
</feature>
<evidence type="ECO:0000256" key="8">
    <source>
        <dbReference type="SAM" id="MobiDB-lite"/>
    </source>
</evidence>
<keyword evidence="2 7" id="KW-0805">Transcription regulation</keyword>
<dbReference type="OrthoDB" id="3907302at2759"/>
<keyword evidence="10" id="KW-0648">Protein biosynthesis</keyword>
<evidence type="ECO:0000256" key="1">
    <source>
        <dbReference type="ARBA" id="ARBA00004123"/>
    </source>
</evidence>
<dbReference type="InterPro" id="IPR016656">
    <property type="entry name" value="TFIIE-bsu"/>
</dbReference>
<dbReference type="PIRSF" id="PIRSF016398">
    <property type="entry name" value="TFIIE-beta"/>
    <property type="match status" value="1"/>
</dbReference>
<dbReference type="GO" id="GO:0001097">
    <property type="term" value="F:TFIIH-class transcription factor complex binding"/>
    <property type="evidence" value="ECO:0007669"/>
    <property type="project" value="TreeGrafter"/>
</dbReference>
<sequence>MPPDDLAKFKATQQRALATAEQTRAAKAAHAHAHAAAAASTPNQRTASSHSAQSSAPNPKKRPRQPASLIQPAALSDHVLDEESQALLAIIDFLKGKYEPVPYEHIYNNLSIDLDRRDPRLESLITSNNHIIRDEAAKTLSYRYKFNIKNKTDLLNVLRQHPHEAIDIKELKESYPKALEAVEALATDKKCIVIRKDKDDSIRAVAYNEDDLNLAIDANLITLWHETKIPSGADLAKELDKVGLKALQAFVPEGKSSMKDGDQKVKKKRAGRVHKITNTHLKDELGFK</sequence>
<reference evidence="10 11" key="1">
    <citation type="journal article" date="2015" name="Genome Biol. Evol.">
        <title>Phylogenomic analyses indicate that early fungi evolved digesting cell walls of algal ancestors of land plants.</title>
        <authorList>
            <person name="Chang Y."/>
            <person name="Wang S."/>
            <person name="Sekimoto S."/>
            <person name="Aerts A.L."/>
            <person name="Choi C."/>
            <person name="Clum A."/>
            <person name="LaButti K.M."/>
            <person name="Lindquist E.A."/>
            <person name="Yee Ngan C."/>
            <person name="Ohm R.A."/>
            <person name="Salamov A.A."/>
            <person name="Grigoriev I.V."/>
            <person name="Spatafora J.W."/>
            <person name="Berbee M.L."/>
        </authorList>
    </citation>
    <scope>NUCLEOTIDE SEQUENCE [LARGE SCALE GENOMIC DNA]</scope>
    <source>
        <strain evidence="10 11">JEL478</strain>
    </source>
</reference>
<evidence type="ECO:0000256" key="2">
    <source>
        <dbReference type="ARBA" id="ARBA00023015"/>
    </source>
</evidence>
<organism evidence="10 11">
    <name type="scientific">Gonapodya prolifera (strain JEL478)</name>
    <name type="common">Monoblepharis prolifera</name>
    <dbReference type="NCBI Taxonomy" id="1344416"/>
    <lineage>
        <taxon>Eukaryota</taxon>
        <taxon>Fungi</taxon>
        <taxon>Fungi incertae sedis</taxon>
        <taxon>Chytridiomycota</taxon>
        <taxon>Chytridiomycota incertae sedis</taxon>
        <taxon>Monoblepharidomycetes</taxon>
        <taxon>Monoblepharidales</taxon>
        <taxon>Gonapodyaceae</taxon>
        <taxon>Gonapodya</taxon>
    </lineage>
</organism>
<dbReference type="GO" id="GO:0005673">
    <property type="term" value="C:transcription factor TFIIE complex"/>
    <property type="evidence" value="ECO:0007669"/>
    <property type="project" value="UniProtKB-UniRule"/>
</dbReference>
<comment type="function">
    <text evidence="6 7">Recruits TFIIH to the initiation complex and stimulates the RNA polymerase II C-terminal domain kinase and DNA-dependent ATPase activities of TFIIH. Both TFIIH and TFIIE are required for promoter clearance by RNA polymerase.</text>
</comment>
<dbReference type="PROSITE" id="PS51351">
    <property type="entry name" value="TFIIE_BETA_C"/>
    <property type="match status" value="1"/>
</dbReference>
<dbReference type="InterPro" id="IPR003166">
    <property type="entry name" value="TFIIE_bsu_DNA-bd"/>
</dbReference>
<name>A0A139APF8_GONPJ</name>
<evidence type="ECO:0000256" key="6">
    <source>
        <dbReference type="ARBA" id="ARBA00025581"/>
    </source>
</evidence>
<dbReference type="GO" id="GO:0003743">
    <property type="term" value="F:translation initiation factor activity"/>
    <property type="evidence" value="ECO:0007669"/>
    <property type="project" value="UniProtKB-KW"/>
</dbReference>
<evidence type="ECO:0000256" key="3">
    <source>
        <dbReference type="ARBA" id="ARBA00023125"/>
    </source>
</evidence>
<evidence type="ECO:0000313" key="11">
    <source>
        <dbReference type="Proteomes" id="UP000070544"/>
    </source>
</evidence>
<feature type="compositionally biased region" description="Polar residues" evidence="8">
    <location>
        <begin position="40"/>
        <end position="57"/>
    </location>
</feature>
<comment type="similarity">
    <text evidence="7">Belongs to the TFIIE beta subunit family.</text>
</comment>
<keyword evidence="11" id="KW-1185">Reference proteome</keyword>
<dbReference type="PANTHER" id="PTHR12716:SF8">
    <property type="entry name" value="TRANSCRIPTION INITIATION FACTOR IIE SUBUNIT BETA"/>
    <property type="match status" value="1"/>
</dbReference>
<protein>
    <recommendedName>
        <fullName evidence="7">Transcription initiation factor IIE subunit beta</fullName>
    </recommendedName>
</protein>
<dbReference type="PANTHER" id="PTHR12716">
    <property type="entry name" value="TRANSCRIPTION INITIATION FACTOR IIE, BETA SUBUNIT"/>
    <property type="match status" value="1"/>
</dbReference>
<dbReference type="OMA" id="ARRTEFT"/>
<gene>
    <name evidence="10" type="ORF">M427DRAFT_67655</name>
</gene>
<dbReference type="InterPro" id="IPR040501">
    <property type="entry name" value="TFA2_Winged_2"/>
</dbReference>
<dbReference type="Pfam" id="PF22254">
    <property type="entry name" value="TFA2_E-tether"/>
    <property type="match status" value="1"/>
</dbReference>
<keyword evidence="10" id="KW-0396">Initiation factor</keyword>
<evidence type="ECO:0000256" key="5">
    <source>
        <dbReference type="ARBA" id="ARBA00023242"/>
    </source>
</evidence>
<evidence type="ECO:0000256" key="4">
    <source>
        <dbReference type="ARBA" id="ARBA00023163"/>
    </source>
</evidence>
<keyword evidence="3 7" id="KW-0238">DNA-binding</keyword>
<dbReference type="Pfam" id="PF18121">
    <property type="entry name" value="TFA2_Winged_2"/>
    <property type="match status" value="1"/>
</dbReference>
<dbReference type="Pfam" id="PF02186">
    <property type="entry name" value="TFIIE_beta"/>
    <property type="match status" value="1"/>
</dbReference>
<accession>A0A139APF8</accession>
<dbReference type="STRING" id="1344416.A0A139APF8"/>
<dbReference type="GO" id="GO:0006367">
    <property type="term" value="P:transcription initiation at RNA polymerase II promoter"/>
    <property type="evidence" value="ECO:0007669"/>
    <property type="project" value="UniProtKB-UniRule"/>
</dbReference>
<keyword evidence="4 7" id="KW-0804">Transcription</keyword>
<dbReference type="EMBL" id="KQ965741">
    <property type="protein sequence ID" value="KXS18630.1"/>
    <property type="molecule type" value="Genomic_DNA"/>
</dbReference>
<evidence type="ECO:0000256" key="7">
    <source>
        <dbReference type="PIRNR" id="PIRNR016398"/>
    </source>
</evidence>
<feature type="compositionally biased region" description="Low complexity" evidence="8">
    <location>
        <begin position="11"/>
        <end position="26"/>
    </location>
</feature>
<keyword evidence="5 7" id="KW-0539">Nucleus</keyword>
<evidence type="ECO:0000313" key="10">
    <source>
        <dbReference type="EMBL" id="KXS18630.1"/>
    </source>
</evidence>
<evidence type="ECO:0000259" key="9">
    <source>
        <dbReference type="PROSITE" id="PS51351"/>
    </source>
</evidence>